<dbReference type="HAMAP" id="MF_01197">
    <property type="entry name" value="SepF"/>
    <property type="match status" value="1"/>
</dbReference>
<dbReference type="RefSeq" id="WP_206858057.1">
    <property type="nucleotide sequence ID" value="NZ_CP147250.1"/>
</dbReference>
<evidence type="ECO:0000256" key="6">
    <source>
        <dbReference type="SAM" id="MobiDB-lite"/>
    </source>
</evidence>
<reference evidence="7 8" key="2">
    <citation type="submission" date="2024-03" db="EMBL/GenBank/DDBJ databases">
        <title>The Genome Sequence of Enterococcus sp. DIV1094.</title>
        <authorList>
            <consortium name="The Broad Institute Genomics Platform"/>
            <consortium name="The Broad Institute Microbial Omics Core"/>
            <consortium name="The Broad Institute Genomic Center for Infectious Diseases"/>
            <person name="Earl A."/>
            <person name="Manson A."/>
            <person name="Gilmore M."/>
            <person name="Schwartman J."/>
            <person name="Shea T."/>
            <person name="Abouelleil A."/>
            <person name="Cao P."/>
            <person name="Chapman S."/>
            <person name="Cusick C."/>
            <person name="Young S."/>
            <person name="Neafsey D."/>
            <person name="Nusbaum C."/>
            <person name="Birren B."/>
        </authorList>
    </citation>
    <scope>NUCLEOTIDE SEQUENCE [LARGE SCALE GENOMIC DNA]</scope>
    <source>
        <strain evidence="7 8">DIV1094</strain>
    </source>
</reference>
<evidence type="ECO:0000313" key="7">
    <source>
        <dbReference type="EMBL" id="WYJ80507.1"/>
    </source>
</evidence>
<evidence type="ECO:0000256" key="5">
    <source>
        <dbReference type="HAMAP-Rule" id="MF_01197"/>
    </source>
</evidence>
<feature type="region of interest" description="Disordered" evidence="6">
    <location>
        <begin position="22"/>
        <end position="109"/>
    </location>
</feature>
<comment type="function">
    <text evidence="4 5">Cell division protein that is part of the divisome complex and is recruited early to the Z-ring. Probably stimulates Z-ring formation, perhaps through the cross-linking of FtsZ protofilaments. Its function overlaps with FtsA.</text>
</comment>
<dbReference type="PANTHER" id="PTHR35798">
    <property type="entry name" value="CELL DIVISION PROTEIN SEPF"/>
    <property type="match status" value="1"/>
</dbReference>
<protein>
    <recommendedName>
        <fullName evidence="5">Cell division protein SepF</fullName>
    </recommendedName>
</protein>
<dbReference type="Proteomes" id="UP000664360">
    <property type="component" value="Chromosome"/>
</dbReference>
<comment type="subunit">
    <text evidence="5">Homodimer. Interacts with FtsZ.</text>
</comment>
<evidence type="ECO:0000256" key="4">
    <source>
        <dbReference type="ARBA" id="ARBA00044936"/>
    </source>
</evidence>
<evidence type="ECO:0000256" key="1">
    <source>
        <dbReference type="ARBA" id="ARBA00022618"/>
    </source>
</evidence>
<gene>
    <name evidence="5" type="primary">sepF</name>
    <name evidence="7" type="ORF">DOK79_002071</name>
</gene>
<dbReference type="InterPro" id="IPR038594">
    <property type="entry name" value="SepF-like_sf"/>
</dbReference>
<sequence>MPLLNRGAIANFFGLADEEEYEYEDYPETQQKVAPQPTKTKTQYQQHSPAVSQPIEKQQRSTTTTRPVGRENVPTNETKKVIELHQSSTKNTQKEQRQTRPSAQPKTQLAGKITVMEPRAYSEAMTIAKRIIAGEATLVNFRLVEEKQARRIVDFLTGTVYALDGDIKRVGDEIFLCTPAGLEIDSSTAQSFADGSMFDL</sequence>
<keyword evidence="3 5" id="KW-0131">Cell cycle</keyword>
<evidence type="ECO:0000256" key="2">
    <source>
        <dbReference type="ARBA" id="ARBA00023210"/>
    </source>
</evidence>
<keyword evidence="2 5" id="KW-0717">Septation</keyword>
<dbReference type="EMBL" id="CP147250">
    <property type="protein sequence ID" value="WYJ80507.1"/>
    <property type="molecule type" value="Genomic_DNA"/>
</dbReference>
<dbReference type="InterPro" id="IPR007561">
    <property type="entry name" value="Cell_div_SepF/SepF-rel"/>
</dbReference>
<accession>A0ABZ2SXN8</accession>
<comment type="similarity">
    <text evidence="5">Belongs to the SepF family.</text>
</comment>
<keyword evidence="5" id="KW-0963">Cytoplasm</keyword>
<keyword evidence="1 5" id="KW-0132">Cell division</keyword>
<dbReference type="Gene3D" id="3.30.110.150">
    <property type="entry name" value="SepF-like protein"/>
    <property type="match status" value="1"/>
</dbReference>
<keyword evidence="8" id="KW-1185">Reference proteome</keyword>
<feature type="compositionally biased region" description="Low complexity" evidence="6">
    <location>
        <begin position="35"/>
        <end position="46"/>
    </location>
</feature>
<organism evidence="7 8">
    <name type="scientific">Candidatus Enterococcus mangumiae</name>
    <dbReference type="NCBI Taxonomy" id="2230878"/>
    <lineage>
        <taxon>Bacteria</taxon>
        <taxon>Bacillati</taxon>
        <taxon>Bacillota</taxon>
        <taxon>Bacilli</taxon>
        <taxon>Lactobacillales</taxon>
        <taxon>Enterococcaceae</taxon>
        <taxon>Enterococcus</taxon>
    </lineage>
</organism>
<evidence type="ECO:0000256" key="3">
    <source>
        <dbReference type="ARBA" id="ARBA00023306"/>
    </source>
</evidence>
<reference evidence="7 8" key="1">
    <citation type="submission" date="2021-03" db="EMBL/GenBank/DDBJ databases">
        <authorList>
            <person name="Gilmore M.S."/>
            <person name="Schwartzman J."/>
            <person name="Van Tyne D."/>
            <person name="Martin M."/>
            <person name="Earl A.M."/>
            <person name="Manson A.L."/>
            <person name="Straub T."/>
            <person name="Salamzade R."/>
            <person name="Saavedra J."/>
            <person name="Lebreton F."/>
            <person name="Prichula J."/>
            <person name="Schaufler K."/>
            <person name="Gaca A."/>
            <person name="Sgardioli B."/>
            <person name="Wagenaar J."/>
            <person name="Strong T."/>
        </authorList>
    </citation>
    <scope>NUCLEOTIDE SEQUENCE [LARGE SCALE GENOMIC DNA]</scope>
    <source>
        <strain evidence="7 8">DIV1094</strain>
    </source>
</reference>
<dbReference type="PANTHER" id="PTHR35798:SF1">
    <property type="entry name" value="CELL DIVISION PROTEIN SEPF"/>
    <property type="match status" value="1"/>
</dbReference>
<name>A0ABZ2SXN8_9ENTE</name>
<evidence type="ECO:0000313" key="8">
    <source>
        <dbReference type="Proteomes" id="UP000664360"/>
    </source>
</evidence>
<proteinExistence type="inferred from homology"/>
<comment type="subcellular location">
    <subcellularLocation>
        <location evidence="5">Cytoplasm</location>
    </subcellularLocation>
    <text evidence="5">Localizes to the division site, in a FtsZ-dependent manner.</text>
</comment>
<dbReference type="InterPro" id="IPR023052">
    <property type="entry name" value="Cell_div_SepF"/>
</dbReference>
<dbReference type="Pfam" id="PF04472">
    <property type="entry name" value="SepF"/>
    <property type="match status" value="1"/>
</dbReference>